<gene>
    <name evidence="2" type="ORF">SAMN05216244_4022</name>
</gene>
<reference evidence="3" key="1">
    <citation type="submission" date="2016-10" db="EMBL/GenBank/DDBJ databases">
        <authorList>
            <person name="Varghese N."/>
            <person name="Submissions S."/>
        </authorList>
    </citation>
    <scope>NUCLEOTIDE SEQUENCE [LARGE SCALE GENOMIC DNA]</scope>
    <source>
        <strain evidence="3">CGMCC 1.6199</strain>
    </source>
</reference>
<dbReference type="EMBL" id="FNHF01000008">
    <property type="protein sequence ID" value="SDN03326.1"/>
    <property type="molecule type" value="Genomic_DNA"/>
</dbReference>
<dbReference type="Pfam" id="PF01636">
    <property type="entry name" value="APH"/>
    <property type="match status" value="1"/>
</dbReference>
<dbReference type="OrthoDB" id="3171511at2"/>
<dbReference type="GO" id="GO:0016301">
    <property type="term" value="F:kinase activity"/>
    <property type="evidence" value="ECO:0007669"/>
    <property type="project" value="UniProtKB-KW"/>
</dbReference>
<accession>A0A1G9Y3S1</accession>
<sequence>MTRKQHRNTEQRCFSDGENQDGFEELKVNWLDNILGDDWTITPAGGSSGEAYYAHSERKRLFLKRNSSPFLAVLSAEGIVPKLVWTKRMENGDVITAQQWLDSRELTPEEMQHPRVAKLLSRIHHSSELLDMLMRIGKRPIKPEDILYDVKSNIRIHEETATQIEIHKAMKYLETMLPRVQYFKQVVCHCDMNHNNWLLSGDGQLYLIDWDNAKVADPAMDIGMILYWYIPEHDWDDWLSRYGVARDNRLIERMYWYLIAQSVSYILWHKDRGEIKKADQRLHELERLLERVNQ</sequence>
<dbReference type="InterPro" id="IPR011009">
    <property type="entry name" value="Kinase-like_dom_sf"/>
</dbReference>
<name>A0A1G9Y3S1_9BACI</name>
<dbReference type="Proteomes" id="UP000182347">
    <property type="component" value="Unassembled WGS sequence"/>
</dbReference>
<keyword evidence="2" id="KW-0418">Kinase</keyword>
<proteinExistence type="predicted"/>
<dbReference type="STRING" id="482461.SAMN05216244_4022"/>
<protein>
    <submittedName>
        <fullName evidence="2">Thiamine kinase</fullName>
    </submittedName>
</protein>
<keyword evidence="2" id="KW-0808">Transferase</keyword>
<dbReference type="InterPro" id="IPR052077">
    <property type="entry name" value="CcrZ_PhaseVar_Mediator"/>
</dbReference>
<organism evidence="2 3">
    <name type="scientific">Sediminibacillus halophilus</name>
    <dbReference type="NCBI Taxonomy" id="482461"/>
    <lineage>
        <taxon>Bacteria</taxon>
        <taxon>Bacillati</taxon>
        <taxon>Bacillota</taxon>
        <taxon>Bacilli</taxon>
        <taxon>Bacillales</taxon>
        <taxon>Bacillaceae</taxon>
        <taxon>Sediminibacillus</taxon>
    </lineage>
</organism>
<dbReference type="AlphaFoldDB" id="A0A1G9Y3S1"/>
<evidence type="ECO:0000313" key="3">
    <source>
        <dbReference type="Proteomes" id="UP000182347"/>
    </source>
</evidence>
<dbReference type="PANTHER" id="PTHR40086:SF1">
    <property type="entry name" value="CELL CYCLE REGULATOR CCRZ"/>
    <property type="match status" value="1"/>
</dbReference>
<dbReference type="PANTHER" id="PTHR40086">
    <property type="entry name" value="PHOSPHOTRANSFERASE YTMP-RELATED"/>
    <property type="match status" value="1"/>
</dbReference>
<evidence type="ECO:0000313" key="2">
    <source>
        <dbReference type="EMBL" id="SDN03326.1"/>
    </source>
</evidence>
<dbReference type="InterPro" id="IPR002575">
    <property type="entry name" value="Aminoglycoside_PTrfase"/>
</dbReference>
<dbReference type="SUPFAM" id="SSF56112">
    <property type="entry name" value="Protein kinase-like (PK-like)"/>
    <property type="match status" value="1"/>
</dbReference>
<evidence type="ECO:0000259" key="1">
    <source>
        <dbReference type="Pfam" id="PF01636"/>
    </source>
</evidence>
<keyword evidence="3" id="KW-1185">Reference proteome</keyword>
<dbReference type="Gene3D" id="3.90.1200.10">
    <property type="match status" value="1"/>
</dbReference>
<feature type="domain" description="Aminoglycoside phosphotransferase" evidence="1">
    <location>
        <begin position="44"/>
        <end position="255"/>
    </location>
</feature>